<keyword evidence="3" id="KW-0472">Membrane</keyword>
<evidence type="ECO:0000313" key="5">
    <source>
        <dbReference type="EMBL" id="CAD9085323.1"/>
    </source>
</evidence>
<dbReference type="CDD" id="cd09107">
    <property type="entry name" value="PLDc_vPLD3_4_5_like_2"/>
    <property type="match status" value="1"/>
</dbReference>
<organism evidence="5">
    <name type="scientific">Percolomonas cosmopolitus</name>
    <dbReference type="NCBI Taxonomy" id="63605"/>
    <lineage>
        <taxon>Eukaryota</taxon>
        <taxon>Discoba</taxon>
        <taxon>Heterolobosea</taxon>
        <taxon>Tetramitia</taxon>
        <taxon>Eutetramitia</taxon>
        <taxon>Percolomonadidae</taxon>
        <taxon>Percolomonas</taxon>
    </lineage>
</organism>
<evidence type="ECO:0000256" key="1">
    <source>
        <dbReference type="ARBA" id="ARBA00008664"/>
    </source>
</evidence>
<dbReference type="GO" id="GO:0003824">
    <property type="term" value="F:catalytic activity"/>
    <property type="evidence" value="ECO:0007669"/>
    <property type="project" value="InterPro"/>
</dbReference>
<feature type="domain" description="PLD phosphodiesterase" evidence="4">
    <location>
        <begin position="445"/>
        <end position="471"/>
    </location>
</feature>
<dbReference type="PROSITE" id="PS50035">
    <property type="entry name" value="PLD"/>
    <property type="match status" value="2"/>
</dbReference>
<dbReference type="SMART" id="SM00155">
    <property type="entry name" value="PLDc"/>
    <property type="match status" value="2"/>
</dbReference>
<dbReference type="Pfam" id="PF13918">
    <property type="entry name" value="PLDc_3"/>
    <property type="match status" value="1"/>
</dbReference>
<feature type="domain" description="PLD phosphodiesterase" evidence="4">
    <location>
        <begin position="218"/>
        <end position="245"/>
    </location>
</feature>
<comment type="similarity">
    <text evidence="1">Belongs to the phospholipase D family.</text>
</comment>
<dbReference type="PANTHER" id="PTHR10185">
    <property type="entry name" value="PHOSPHOLIPASE D - RELATED"/>
    <property type="match status" value="1"/>
</dbReference>
<protein>
    <recommendedName>
        <fullName evidence="4">PLD phosphodiesterase domain-containing protein</fullName>
    </recommendedName>
</protein>
<evidence type="ECO:0000256" key="2">
    <source>
        <dbReference type="SAM" id="MobiDB-lite"/>
    </source>
</evidence>
<evidence type="ECO:0000259" key="4">
    <source>
        <dbReference type="PROSITE" id="PS50035"/>
    </source>
</evidence>
<dbReference type="AlphaFoldDB" id="A0A7S1KUC7"/>
<evidence type="ECO:0000256" key="3">
    <source>
        <dbReference type="SAM" id="Phobius"/>
    </source>
</evidence>
<name>A0A7S1KUC7_9EUKA</name>
<proteinExistence type="inferred from homology"/>
<dbReference type="EMBL" id="HBGD01010432">
    <property type="protein sequence ID" value="CAD9085323.1"/>
    <property type="molecule type" value="Transcribed_RNA"/>
</dbReference>
<keyword evidence="3" id="KW-0812">Transmembrane</keyword>
<dbReference type="SUPFAM" id="SSF56024">
    <property type="entry name" value="Phospholipase D/nuclease"/>
    <property type="match status" value="2"/>
</dbReference>
<feature type="transmembrane region" description="Helical" evidence="3">
    <location>
        <begin position="59"/>
        <end position="84"/>
    </location>
</feature>
<dbReference type="InterPro" id="IPR050874">
    <property type="entry name" value="Diverse_PLD-related"/>
</dbReference>
<dbReference type="Gene3D" id="3.30.870.10">
    <property type="entry name" value="Endonuclease Chain A"/>
    <property type="match status" value="2"/>
</dbReference>
<sequence>MPASALDASSRPSEPHLSNSTSPDLAATDALDGPNSDSPNFILQPHHNSKSSIFTPLNFIHTITVILIFIVSFIIFVTFLSVALPFSASFRKTALSVSAPNEQLFVCDKCEYKLVETIPDQLIVPKAFSDTTETWLEIINGAKNSLKMLVFYWDMTNDVHPHGDNGRRIMEALEKRAKEISIQIVQYRHTSSFPDEPDLGKLREWGIDVVEIDWEQAFGGVLHTKLIMADEESFYIGSANMDWKSLNQVKELGIKVDCACLGADVDRLFKKYYYLGTQLNSSFSGFTGWPQESFTALTAQRPMQVPFNGQGGEAYLTAAPKLLAAPGRTYDLDALVGTIENADEFVYISVMDYLPFAYYGSPHGWWGEIDNAVRDAFARGANVKMLISKWDHSPEIQVNALRSLVSFGQEFCNRTEYHGYKWCESTLEVREYVVPDPHGYEKYPFTRVNHAKYMVTDKDAFLTTSNWSKDYYYKTAGSTLVMTHKNVRADLVEVFMRDWNSQYAYDLPVNQ</sequence>
<accession>A0A7S1KUC7</accession>
<dbReference type="PANTHER" id="PTHR10185:SF17">
    <property type="entry name" value="GM01519P-RELATED"/>
    <property type="match status" value="1"/>
</dbReference>
<feature type="compositionally biased region" description="Polar residues" evidence="2">
    <location>
        <begin position="10"/>
        <end position="23"/>
    </location>
</feature>
<dbReference type="InterPro" id="IPR032803">
    <property type="entry name" value="PLDc_3"/>
</dbReference>
<keyword evidence="3" id="KW-1133">Transmembrane helix</keyword>
<dbReference type="InterPro" id="IPR001736">
    <property type="entry name" value="PLipase_D/transphosphatidylase"/>
</dbReference>
<gene>
    <name evidence="5" type="ORF">PCOS0759_LOCUS8577</name>
</gene>
<feature type="region of interest" description="Disordered" evidence="2">
    <location>
        <begin position="1"/>
        <end position="30"/>
    </location>
</feature>
<dbReference type="Pfam" id="PF00614">
    <property type="entry name" value="PLDc"/>
    <property type="match status" value="1"/>
</dbReference>
<reference evidence="5" key="1">
    <citation type="submission" date="2021-01" db="EMBL/GenBank/DDBJ databases">
        <authorList>
            <person name="Corre E."/>
            <person name="Pelletier E."/>
            <person name="Niang G."/>
            <person name="Scheremetjew M."/>
            <person name="Finn R."/>
            <person name="Kale V."/>
            <person name="Holt S."/>
            <person name="Cochrane G."/>
            <person name="Meng A."/>
            <person name="Brown T."/>
            <person name="Cohen L."/>
        </authorList>
    </citation>
    <scope>NUCLEOTIDE SEQUENCE</scope>
    <source>
        <strain evidence="5">WS</strain>
    </source>
</reference>